<gene>
    <name evidence="2" type="ORF">CC80DRAFT_359342</name>
</gene>
<reference evidence="2" key="1">
    <citation type="journal article" date="2020" name="Stud. Mycol.">
        <title>101 Dothideomycetes genomes: a test case for predicting lifestyles and emergence of pathogens.</title>
        <authorList>
            <person name="Haridas S."/>
            <person name="Albert R."/>
            <person name="Binder M."/>
            <person name="Bloem J."/>
            <person name="Labutti K."/>
            <person name="Salamov A."/>
            <person name="Andreopoulos B."/>
            <person name="Baker S."/>
            <person name="Barry K."/>
            <person name="Bills G."/>
            <person name="Bluhm B."/>
            <person name="Cannon C."/>
            <person name="Castanera R."/>
            <person name="Culley D."/>
            <person name="Daum C."/>
            <person name="Ezra D."/>
            <person name="Gonzalez J."/>
            <person name="Henrissat B."/>
            <person name="Kuo A."/>
            <person name="Liang C."/>
            <person name="Lipzen A."/>
            <person name="Lutzoni F."/>
            <person name="Magnuson J."/>
            <person name="Mondo S."/>
            <person name="Nolan M."/>
            <person name="Ohm R."/>
            <person name="Pangilinan J."/>
            <person name="Park H.-J."/>
            <person name="Ramirez L."/>
            <person name="Alfaro M."/>
            <person name="Sun H."/>
            <person name="Tritt A."/>
            <person name="Yoshinaga Y."/>
            <person name="Zwiers L.-H."/>
            <person name="Turgeon B."/>
            <person name="Goodwin S."/>
            <person name="Spatafora J."/>
            <person name="Crous P."/>
            <person name="Grigoriev I."/>
        </authorList>
    </citation>
    <scope>NUCLEOTIDE SEQUENCE</scope>
    <source>
        <strain evidence="2">CBS 675.92</strain>
    </source>
</reference>
<dbReference type="Pfam" id="PF06985">
    <property type="entry name" value="HET"/>
    <property type="match status" value="1"/>
</dbReference>
<proteinExistence type="predicted"/>
<organism evidence="2 3">
    <name type="scientific">Byssothecium circinans</name>
    <dbReference type="NCBI Taxonomy" id="147558"/>
    <lineage>
        <taxon>Eukaryota</taxon>
        <taxon>Fungi</taxon>
        <taxon>Dikarya</taxon>
        <taxon>Ascomycota</taxon>
        <taxon>Pezizomycotina</taxon>
        <taxon>Dothideomycetes</taxon>
        <taxon>Pleosporomycetidae</taxon>
        <taxon>Pleosporales</taxon>
        <taxon>Massarineae</taxon>
        <taxon>Massarinaceae</taxon>
        <taxon>Byssothecium</taxon>
    </lineage>
</organism>
<dbReference type="EMBL" id="ML977034">
    <property type="protein sequence ID" value="KAF1949647.1"/>
    <property type="molecule type" value="Genomic_DNA"/>
</dbReference>
<dbReference type="OrthoDB" id="5362512at2759"/>
<dbReference type="Proteomes" id="UP000800035">
    <property type="component" value="Unassembled WGS sequence"/>
</dbReference>
<keyword evidence="3" id="KW-1185">Reference proteome</keyword>
<sequence length="377" mass="43507">STGSESSFLRAEKWLRKCMHDHDNCNSVDTLGDWAPSRLLDIGPATNPFPTTIKLRKTDSWQRSVHYTTLSHCWGSVQPFRLLRSNLSELMDGISIDALPKTFQDAIYATWRFGIQYLWIDSLCIIQDSKKDWNVESSLMTQVYGRCLLNLAATSSNDCTGGLFQNRPPSYLGSRFISVESMTDGFKSYYQLWDQNVWPASFESAKLNTRAWVMQERLLSPRTLGFAKAQLFWECRCDRYSEDFPFGYPSELFERRQRDFPQPGIQDKLKTHSLNHHADSRFEDDHARRLSLAWHNLVMHYSRNEMTYEQDKLPAISGIASLFAQQLGTDYLAGLWRSTLLSDLLWEANPGDSAMNQPLEYRAPSWSWASVNCPVKY</sequence>
<evidence type="ECO:0000313" key="3">
    <source>
        <dbReference type="Proteomes" id="UP000800035"/>
    </source>
</evidence>
<dbReference type="PANTHER" id="PTHR33112:SF16">
    <property type="entry name" value="HETEROKARYON INCOMPATIBILITY DOMAIN-CONTAINING PROTEIN"/>
    <property type="match status" value="1"/>
</dbReference>
<feature type="domain" description="Heterokaryon incompatibility" evidence="1">
    <location>
        <begin position="67"/>
        <end position="216"/>
    </location>
</feature>
<evidence type="ECO:0000259" key="1">
    <source>
        <dbReference type="Pfam" id="PF06985"/>
    </source>
</evidence>
<protein>
    <submittedName>
        <fullName evidence="2">HET-domain-containing protein</fullName>
    </submittedName>
</protein>
<dbReference type="PANTHER" id="PTHR33112">
    <property type="entry name" value="DOMAIN PROTEIN, PUTATIVE-RELATED"/>
    <property type="match status" value="1"/>
</dbReference>
<dbReference type="AlphaFoldDB" id="A0A6A5TL01"/>
<feature type="non-terminal residue" evidence="2">
    <location>
        <position position="377"/>
    </location>
</feature>
<accession>A0A6A5TL01</accession>
<evidence type="ECO:0000313" key="2">
    <source>
        <dbReference type="EMBL" id="KAF1949647.1"/>
    </source>
</evidence>
<feature type="non-terminal residue" evidence="2">
    <location>
        <position position="1"/>
    </location>
</feature>
<dbReference type="InterPro" id="IPR010730">
    <property type="entry name" value="HET"/>
</dbReference>
<name>A0A6A5TL01_9PLEO</name>